<dbReference type="InterPro" id="IPR008929">
    <property type="entry name" value="Chondroitin_lyas"/>
</dbReference>
<dbReference type="Gene3D" id="2.70.98.10">
    <property type="match status" value="1"/>
</dbReference>
<keyword evidence="2" id="KW-0732">Signal</keyword>
<protein>
    <submittedName>
        <fullName evidence="7">Polysaccharide lyase family 8 super-sandwich domain-containing protein</fullName>
    </submittedName>
</protein>
<dbReference type="InterPro" id="IPR012970">
    <property type="entry name" value="Lyase_8_alpha_N"/>
</dbReference>
<keyword evidence="8" id="KW-1185">Reference proteome</keyword>
<evidence type="ECO:0000256" key="2">
    <source>
        <dbReference type="ARBA" id="ARBA00022729"/>
    </source>
</evidence>
<feature type="domain" description="N-acetylglucosamine binding protein A" evidence="6">
    <location>
        <begin position="114"/>
        <end position="209"/>
    </location>
</feature>
<dbReference type="Pfam" id="PF02278">
    <property type="entry name" value="Lyase_8"/>
    <property type="match status" value="1"/>
</dbReference>
<comment type="similarity">
    <text evidence="1">Belongs to the polysaccharide lyase 8 family.</text>
</comment>
<dbReference type="InterPro" id="IPR003159">
    <property type="entry name" value="Lyase_8_central_dom"/>
</dbReference>
<feature type="domain" description="Polysaccharide lyase family 8 central" evidence="4">
    <location>
        <begin position="547"/>
        <end position="795"/>
    </location>
</feature>
<dbReference type="GO" id="GO:0016829">
    <property type="term" value="F:lyase activity"/>
    <property type="evidence" value="ECO:0007669"/>
    <property type="project" value="UniProtKB-KW"/>
</dbReference>
<dbReference type="InterPro" id="IPR011013">
    <property type="entry name" value="Gal_mutarotase_sf_dom"/>
</dbReference>
<accession>A0ABW7M846</accession>
<gene>
    <name evidence="7" type="ORF">ACHMWK_21475</name>
</gene>
<reference evidence="7 8" key="1">
    <citation type="submission" date="2024-10" db="EMBL/GenBank/DDBJ databases">
        <title>Aeromonas and Pseudomonas from the Cagarras Archipelago, Rio de Janeiro, Brazil.</title>
        <authorList>
            <person name="Canellas A.L.B."/>
            <person name="Laport M.S."/>
        </authorList>
    </citation>
    <scope>NUCLEOTIDE SEQUENCE [LARGE SCALE GENOMIC DNA]</scope>
    <source>
        <strain evidence="7 8">CPF-4</strain>
    </source>
</reference>
<proteinExistence type="inferred from homology"/>
<dbReference type="Pfam" id="PF08124">
    <property type="entry name" value="Lyase_8_N"/>
    <property type="match status" value="1"/>
</dbReference>
<comment type="caution">
    <text evidence="7">The sequence shown here is derived from an EMBL/GenBank/DDBJ whole genome shotgun (WGS) entry which is preliminary data.</text>
</comment>
<evidence type="ECO:0000259" key="5">
    <source>
        <dbReference type="Pfam" id="PF08124"/>
    </source>
</evidence>
<dbReference type="SUPFAM" id="SSF48230">
    <property type="entry name" value="Chondroitin AC/alginate lyase"/>
    <property type="match status" value="1"/>
</dbReference>
<evidence type="ECO:0000259" key="6">
    <source>
        <dbReference type="Pfam" id="PF18416"/>
    </source>
</evidence>
<evidence type="ECO:0000313" key="7">
    <source>
        <dbReference type="EMBL" id="MFH6568533.1"/>
    </source>
</evidence>
<sequence>MNNELEMWIEMNGASIISDRDTLKGESLYACAINNHNGQVLSLVHYQPSDAQMGHYRWPKFFSDTINQASDSIRAGKKIGETFKTHDSGYPNKLWHSNLCDIRVFTTACHLDNWITAGSIESAANLLPDSSIIIKVKDSSTGHILETLTFHPTKSESTQYNWPFFLSHFINTNSVFLRAGEKNLETRLITPLFSSYENTLWLPAHSALTVTLEHALAEQVKTSANTVHGDLIYKLRSTPPGQSEIDHWISMFNSGRFSDIKYPSGKKINPAPLYTHLQRAQSIANYIARNQASAPERYIECAVDALNFYSQQNYDPANWWDLNIGLGKRASIAALLLSTVVRNNKLNMFFDYIRQVTNAEAPETGANLADYCFIQLIWSLAAWKTSADNAELGNTYAAYQVLSSLCFPVHRHGKEEGEGISVDYSYSQHNPESGKYSQLYGASYGQELLSRIFQSISVSNGIFSFTREAVTSIEEFLVQGMAWMGYAKVYDFHACGRALSRNTLTNSSLAGWAQQLINQGAKHPEVLLELISRANGNEADNQYFIGNRVFWVNDYMSHITPNFCLFAKMISDRSVGSESGNGENLKGYYLGTGSCFVVKHGDEYRNIQPVWDWQKIPGTTVEQVPDFKFPLINWGNRAWGSHPFAGGASNGHCGINSMKLAKNQIANSHKSVIALSEGAVFLGSAINTITTTHPVTTTVNQCRLKGEVTVTLHDGSRSNPSIPFKISSTDIAQIEHDGLYYRFRKEDAQEVTLQLAEQSGSWRSINTSGSLNILKEPVFTVWINHSKGTHGTYAYELGNIEVPSNECQRIYSDTVHMALFYSPAKAIGTLFDASVKLDIPLGNALSVTPLDAVSFIIEEREGYLHFTCADPSQQLEEARFIISFPAQGTLADTRAEQIITIPLPSDDLAGKSVTHAYLIP</sequence>
<evidence type="ECO:0000313" key="8">
    <source>
        <dbReference type="Proteomes" id="UP001609821"/>
    </source>
</evidence>
<keyword evidence="3 7" id="KW-0456">Lyase</keyword>
<dbReference type="InterPro" id="IPR041029">
    <property type="entry name" value="GbpA_2"/>
</dbReference>
<feature type="domain" description="Polysaccharide lyase 8 N-terminal alpha-helical" evidence="5">
    <location>
        <begin position="269"/>
        <end position="510"/>
    </location>
</feature>
<evidence type="ECO:0000256" key="1">
    <source>
        <dbReference type="ARBA" id="ARBA00006699"/>
    </source>
</evidence>
<dbReference type="Gene3D" id="2.60.220.10">
    <property type="entry name" value="Polysaccharide lyase family 8-like, C-terminal"/>
    <property type="match status" value="1"/>
</dbReference>
<dbReference type="PANTHER" id="PTHR38481:SF1">
    <property type="entry name" value="HYALURONATE LYASE"/>
    <property type="match status" value="1"/>
</dbReference>
<dbReference type="Gene3D" id="3.30.70.2150">
    <property type="match status" value="2"/>
</dbReference>
<dbReference type="Proteomes" id="UP001609821">
    <property type="component" value="Unassembled WGS sequence"/>
</dbReference>
<dbReference type="EMBL" id="JBINXB010000045">
    <property type="protein sequence ID" value="MFH6568533.1"/>
    <property type="molecule type" value="Genomic_DNA"/>
</dbReference>
<dbReference type="Gene3D" id="1.50.10.100">
    <property type="entry name" value="Chondroitin AC/alginate lyase"/>
    <property type="match status" value="1"/>
</dbReference>
<dbReference type="RefSeq" id="WP_395247550.1">
    <property type="nucleotide sequence ID" value="NZ_JBINXA010000030.1"/>
</dbReference>
<dbReference type="InterPro" id="IPR011071">
    <property type="entry name" value="Lyase_8-like_C"/>
</dbReference>
<evidence type="ECO:0000259" key="4">
    <source>
        <dbReference type="Pfam" id="PF02278"/>
    </source>
</evidence>
<name>A0ABW7M846_9PSED</name>
<organism evidence="7 8">
    <name type="scientific">Pseudomonas kulmbachensis</name>
    <dbReference type="NCBI Taxonomy" id="3043408"/>
    <lineage>
        <taxon>Bacteria</taxon>
        <taxon>Pseudomonadati</taxon>
        <taxon>Pseudomonadota</taxon>
        <taxon>Gammaproteobacteria</taxon>
        <taxon>Pseudomonadales</taxon>
        <taxon>Pseudomonadaceae</taxon>
        <taxon>Pseudomonas</taxon>
    </lineage>
</organism>
<dbReference type="InterPro" id="IPR038970">
    <property type="entry name" value="Lyase_8"/>
</dbReference>
<dbReference type="PANTHER" id="PTHR38481">
    <property type="entry name" value="HYALURONATE LYASE"/>
    <property type="match status" value="1"/>
</dbReference>
<dbReference type="Pfam" id="PF18416">
    <property type="entry name" value="GbpA_2"/>
    <property type="match status" value="1"/>
</dbReference>
<dbReference type="SUPFAM" id="SSF74650">
    <property type="entry name" value="Galactose mutarotase-like"/>
    <property type="match status" value="1"/>
</dbReference>
<dbReference type="InterPro" id="IPR014718">
    <property type="entry name" value="GH-type_carb-bd"/>
</dbReference>
<evidence type="ECO:0000256" key="3">
    <source>
        <dbReference type="ARBA" id="ARBA00023239"/>
    </source>
</evidence>